<feature type="binding site" evidence="10">
    <location>
        <position position="163"/>
    </location>
    <ligand>
        <name>UDP-N-acetyl-alpha-D-glucosamine</name>
        <dbReference type="ChEBI" id="CHEBI:57705"/>
    </ligand>
</feature>
<dbReference type="SUPFAM" id="SSF53756">
    <property type="entry name" value="UDP-Glycosyltransferase/glycogen phosphorylase"/>
    <property type="match status" value="1"/>
</dbReference>
<dbReference type="HAMAP" id="MF_00033">
    <property type="entry name" value="MurG"/>
    <property type="match status" value="1"/>
</dbReference>
<dbReference type="PANTHER" id="PTHR21015">
    <property type="entry name" value="UDP-N-ACETYLGLUCOSAMINE--N-ACETYLMURAMYL-(PENTAPEPTIDE) PYROPHOSPHORYL-UNDECAPRENOL N-ACETYLGLUCOSAMINE TRANSFERASE 1"/>
    <property type="match status" value="1"/>
</dbReference>
<keyword evidence="5 10" id="KW-0133">Cell shape</keyword>
<evidence type="ECO:0000256" key="10">
    <source>
        <dbReference type="HAMAP-Rule" id="MF_00033"/>
    </source>
</evidence>
<feature type="domain" description="Glycosyltransferase family 28 N-terminal" evidence="11">
    <location>
        <begin position="5"/>
        <end position="138"/>
    </location>
</feature>
<dbReference type="Gene3D" id="3.40.50.2000">
    <property type="entry name" value="Glycogen Phosphorylase B"/>
    <property type="match status" value="2"/>
</dbReference>
<dbReference type="Pfam" id="PF03033">
    <property type="entry name" value="Glyco_transf_28"/>
    <property type="match status" value="1"/>
</dbReference>
<keyword evidence="2 10" id="KW-0132">Cell division</keyword>
<feature type="binding site" evidence="10">
    <location>
        <begin position="11"/>
        <end position="13"/>
    </location>
    <ligand>
        <name>UDP-N-acetyl-alpha-D-glucosamine</name>
        <dbReference type="ChEBI" id="CHEBI:57705"/>
    </ligand>
</feature>
<keyword evidence="7 10" id="KW-0472">Membrane</keyword>
<dbReference type="EC" id="2.4.1.227" evidence="10"/>
<dbReference type="CDD" id="cd03785">
    <property type="entry name" value="GT28_MurG"/>
    <property type="match status" value="1"/>
</dbReference>
<dbReference type="GO" id="GO:0051991">
    <property type="term" value="F:UDP-N-acetyl-D-glucosamine:N-acetylmuramoyl-L-alanyl-D-glutamyl-meso-2,6-diaminopimelyl-D-alanyl-D-alanine-diphosphoundecaprenol 4-beta-N-acetylglucosaminlytransferase activity"/>
    <property type="evidence" value="ECO:0007669"/>
    <property type="project" value="RHEA"/>
</dbReference>
<gene>
    <name evidence="10" type="primary">murG</name>
    <name evidence="13" type="ORF">A2527_01760</name>
</gene>
<reference evidence="13 14" key="1">
    <citation type="journal article" date="2016" name="Nat. Commun.">
        <title>Thousands of microbial genomes shed light on interconnected biogeochemical processes in an aquifer system.</title>
        <authorList>
            <person name="Anantharaman K."/>
            <person name="Brown C.T."/>
            <person name="Hug L.A."/>
            <person name="Sharon I."/>
            <person name="Castelle C.J."/>
            <person name="Probst A.J."/>
            <person name="Thomas B.C."/>
            <person name="Singh A."/>
            <person name="Wilkins M.J."/>
            <person name="Karaoz U."/>
            <person name="Brodie E.L."/>
            <person name="Williams K.H."/>
            <person name="Hubbard S.S."/>
            <person name="Banfield J.F."/>
        </authorList>
    </citation>
    <scope>NUCLEOTIDE SEQUENCE [LARGE SCALE GENOMIC DNA]</scope>
</reference>
<evidence type="ECO:0000256" key="3">
    <source>
        <dbReference type="ARBA" id="ARBA00022676"/>
    </source>
</evidence>
<dbReference type="GO" id="GO:0050511">
    <property type="term" value="F:undecaprenyldiphospho-muramoylpentapeptide beta-N-acetylglucosaminyltransferase activity"/>
    <property type="evidence" value="ECO:0007669"/>
    <property type="project" value="UniProtKB-UniRule"/>
</dbReference>
<keyword evidence="9 10" id="KW-0961">Cell wall biogenesis/degradation</keyword>
<dbReference type="NCBIfam" id="TIGR01133">
    <property type="entry name" value="murG"/>
    <property type="match status" value="1"/>
</dbReference>
<proteinExistence type="inferred from homology"/>
<evidence type="ECO:0000256" key="1">
    <source>
        <dbReference type="ARBA" id="ARBA00022475"/>
    </source>
</evidence>
<comment type="subcellular location">
    <subcellularLocation>
        <location evidence="10">Cell membrane</location>
        <topology evidence="10">Peripheral membrane protein</topology>
        <orientation evidence="10">Cytoplasmic side</orientation>
    </subcellularLocation>
</comment>
<dbReference type="UniPathway" id="UPA00219"/>
<sequence length="361" mass="38719">MFRLLVAGGGTGGHLFPGMAVAEALGEMGPVEVRFVGTSRGIETTAVPKRGWHLYLLPVSGLYRVGLAKRLLGLARLPVALIKAAQILREYKPDLVLGVGGYASGPMLLAALALGYKTALQEQNAYPGMTNRLLGRFVPISFVPFEGLGEVFKNPVVVGNPLRDAIAQLNGQPDQRPRTPLVVAIVGGSQGAKVLNDTLIEALPLLERFYDQIEWVHQTGKADYERVMEAYQAYPCIKAQVSPFIEDMAHLYSRAHLFISRAGSMVGEYCAVGRASILVPIAQSSGGHQLKNALALESVGAAICIQQVDLTAEKLVSHLGEFLADPRLISTMEAAALSLYKGNAANAIAQRVVEFFALEVS</sequence>
<dbReference type="GO" id="GO:0008360">
    <property type="term" value="P:regulation of cell shape"/>
    <property type="evidence" value="ECO:0007669"/>
    <property type="project" value="UniProtKB-KW"/>
</dbReference>
<keyword evidence="1 10" id="KW-1003">Cell membrane</keyword>
<dbReference type="GO" id="GO:0051301">
    <property type="term" value="P:cell division"/>
    <property type="evidence" value="ECO:0007669"/>
    <property type="project" value="UniProtKB-KW"/>
</dbReference>
<evidence type="ECO:0000259" key="12">
    <source>
        <dbReference type="Pfam" id="PF04101"/>
    </source>
</evidence>
<dbReference type="Pfam" id="PF04101">
    <property type="entry name" value="Glyco_tran_28_C"/>
    <property type="match status" value="1"/>
</dbReference>
<dbReference type="GO" id="GO:0005975">
    <property type="term" value="P:carbohydrate metabolic process"/>
    <property type="evidence" value="ECO:0007669"/>
    <property type="project" value="InterPro"/>
</dbReference>
<dbReference type="GO" id="GO:0005886">
    <property type="term" value="C:plasma membrane"/>
    <property type="evidence" value="ECO:0007669"/>
    <property type="project" value="UniProtKB-SubCell"/>
</dbReference>
<evidence type="ECO:0000256" key="2">
    <source>
        <dbReference type="ARBA" id="ARBA00022618"/>
    </source>
</evidence>
<dbReference type="STRING" id="1817772.A2527_01760"/>
<evidence type="ECO:0000259" key="11">
    <source>
        <dbReference type="Pfam" id="PF03033"/>
    </source>
</evidence>
<dbReference type="InterPro" id="IPR004276">
    <property type="entry name" value="GlycoTrans_28_N"/>
</dbReference>
<comment type="function">
    <text evidence="10">Cell wall formation. Catalyzes the transfer of a GlcNAc subunit on undecaprenyl-pyrophosphoryl-MurNAc-pentapeptide (lipid intermediate I) to form undecaprenyl-pyrophosphoryl-MurNAc-(pentapeptide)GlcNAc (lipid intermediate II).</text>
</comment>
<keyword evidence="3 10" id="KW-0328">Glycosyltransferase</keyword>
<dbReference type="AlphaFoldDB" id="A0A1F6GE88"/>
<feature type="binding site" evidence="10">
    <location>
        <position position="245"/>
    </location>
    <ligand>
        <name>UDP-N-acetyl-alpha-D-glucosamine</name>
        <dbReference type="ChEBI" id="CHEBI:57705"/>
    </ligand>
</feature>
<dbReference type="GO" id="GO:0009252">
    <property type="term" value="P:peptidoglycan biosynthetic process"/>
    <property type="evidence" value="ECO:0007669"/>
    <property type="project" value="UniProtKB-UniRule"/>
</dbReference>
<comment type="caution">
    <text evidence="10">Lacks conserved residue(s) required for the propagation of feature annotation.</text>
</comment>
<feature type="domain" description="Glycosyl transferase family 28 C-terminal" evidence="12">
    <location>
        <begin position="182"/>
        <end position="349"/>
    </location>
</feature>
<keyword evidence="8 10" id="KW-0131">Cell cycle</keyword>
<organism evidence="13 14">
    <name type="scientific">Candidatus Lambdaproteobacteria bacterium RIFOXYD2_FULL_50_16</name>
    <dbReference type="NCBI Taxonomy" id="1817772"/>
    <lineage>
        <taxon>Bacteria</taxon>
        <taxon>Pseudomonadati</taxon>
        <taxon>Pseudomonadota</taxon>
        <taxon>Candidatus Lambdaproteobacteria</taxon>
    </lineage>
</organism>
<comment type="catalytic activity">
    <reaction evidence="10">
        <text>di-trans,octa-cis-undecaprenyl diphospho-N-acetyl-alpha-D-muramoyl-L-alanyl-D-glutamyl-meso-2,6-diaminopimeloyl-D-alanyl-D-alanine + UDP-N-acetyl-alpha-D-glucosamine = di-trans,octa-cis-undecaprenyl diphospho-[N-acetyl-alpha-D-glucosaminyl-(1-&gt;4)]-N-acetyl-alpha-D-muramoyl-L-alanyl-D-glutamyl-meso-2,6-diaminopimeloyl-D-alanyl-D-alanine + UDP + H(+)</text>
        <dbReference type="Rhea" id="RHEA:31227"/>
        <dbReference type="ChEBI" id="CHEBI:15378"/>
        <dbReference type="ChEBI" id="CHEBI:57705"/>
        <dbReference type="ChEBI" id="CHEBI:58223"/>
        <dbReference type="ChEBI" id="CHEBI:61387"/>
        <dbReference type="ChEBI" id="CHEBI:61388"/>
        <dbReference type="EC" id="2.4.1.227"/>
    </reaction>
</comment>
<dbReference type="InterPro" id="IPR007235">
    <property type="entry name" value="Glyco_trans_28_C"/>
</dbReference>
<evidence type="ECO:0000256" key="7">
    <source>
        <dbReference type="ARBA" id="ARBA00023136"/>
    </source>
</evidence>
<evidence type="ECO:0000313" key="14">
    <source>
        <dbReference type="Proteomes" id="UP000178449"/>
    </source>
</evidence>
<dbReference type="GO" id="GO:0071555">
    <property type="term" value="P:cell wall organization"/>
    <property type="evidence" value="ECO:0007669"/>
    <property type="project" value="UniProtKB-KW"/>
</dbReference>
<feature type="binding site" evidence="10">
    <location>
        <position position="289"/>
    </location>
    <ligand>
        <name>UDP-N-acetyl-alpha-D-glucosamine</name>
        <dbReference type="ChEBI" id="CHEBI:57705"/>
    </ligand>
</feature>
<dbReference type="PANTHER" id="PTHR21015:SF22">
    <property type="entry name" value="GLYCOSYLTRANSFERASE"/>
    <property type="match status" value="1"/>
</dbReference>
<evidence type="ECO:0000256" key="5">
    <source>
        <dbReference type="ARBA" id="ARBA00022960"/>
    </source>
</evidence>
<comment type="caution">
    <text evidence="13">The sequence shown here is derived from an EMBL/GenBank/DDBJ whole genome shotgun (WGS) entry which is preliminary data.</text>
</comment>
<evidence type="ECO:0000256" key="6">
    <source>
        <dbReference type="ARBA" id="ARBA00022984"/>
    </source>
</evidence>
<evidence type="ECO:0000256" key="9">
    <source>
        <dbReference type="ARBA" id="ARBA00023316"/>
    </source>
</evidence>
<comment type="pathway">
    <text evidence="10">Cell wall biogenesis; peptidoglycan biosynthesis.</text>
</comment>
<feature type="binding site" evidence="10">
    <location>
        <position position="124"/>
    </location>
    <ligand>
        <name>UDP-N-acetyl-alpha-D-glucosamine</name>
        <dbReference type="ChEBI" id="CHEBI:57705"/>
    </ligand>
</feature>
<accession>A0A1F6GE88</accession>
<comment type="similarity">
    <text evidence="10">Belongs to the glycosyltransferase 28 family. MurG subfamily.</text>
</comment>
<name>A0A1F6GE88_9PROT</name>
<protein>
    <recommendedName>
        <fullName evidence="10">UDP-N-acetylglucosamine--N-acetylmuramyl-(pentapeptide) pyrophosphoryl-undecaprenol N-acetylglucosamine transferase</fullName>
        <ecNumber evidence="10">2.4.1.227</ecNumber>
    </recommendedName>
    <alternativeName>
        <fullName evidence="10">Undecaprenyl-PP-MurNAc-pentapeptide-UDPGlcNAc GlcNAc transferase</fullName>
    </alternativeName>
</protein>
<dbReference type="InterPro" id="IPR006009">
    <property type="entry name" value="GlcNAc_MurG"/>
</dbReference>
<keyword evidence="6 10" id="KW-0573">Peptidoglycan synthesis</keyword>
<evidence type="ECO:0000313" key="13">
    <source>
        <dbReference type="EMBL" id="OGG96427.1"/>
    </source>
</evidence>
<dbReference type="EMBL" id="MFNE01000013">
    <property type="protein sequence ID" value="OGG96427.1"/>
    <property type="molecule type" value="Genomic_DNA"/>
</dbReference>
<feature type="binding site" evidence="10">
    <location>
        <position position="189"/>
    </location>
    <ligand>
        <name>UDP-N-acetyl-alpha-D-glucosamine</name>
        <dbReference type="ChEBI" id="CHEBI:57705"/>
    </ligand>
</feature>
<evidence type="ECO:0000256" key="4">
    <source>
        <dbReference type="ARBA" id="ARBA00022679"/>
    </source>
</evidence>
<dbReference type="Proteomes" id="UP000178449">
    <property type="component" value="Unassembled WGS sequence"/>
</dbReference>
<evidence type="ECO:0000256" key="8">
    <source>
        <dbReference type="ARBA" id="ARBA00023306"/>
    </source>
</evidence>
<keyword evidence="4 10" id="KW-0808">Transferase</keyword>